<sequence length="403" mass="41858">MTRPAYICDAVRTPIGRYGGGLAAIRADDLGAVPLRALLARNPSLDPAAVEEVFYGCANQSGEDNRNVARMSLLLAGLPHTVPGVTLNRLCASGLEAVGAAARAVALGEMELAFAGGVESMTRAPFVMGKADSAFGRSQKIEDTTMGWRFVNPALDAAYGTETMPRTGENVAKDHGISREDQDRFALRSQERAAAAQEAGYFAEEIVVTPVPGRRSGDIVEVSVDEHLRRGTTLETLARLKPLFEPGGTVTAGNASGINDGAAALIIASEEAVKAHGLTPRARILGMASAGVEPRVMGIGPVPATRKLMARLGLGIGDFDAIELNEAFASQALAVLRELGLADDAPQVNANGGAIALGHPLGMSGARLALTLVHQLERTGGRRGLATLCIGVGMGLALAVERV</sequence>
<dbReference type="Pfam" id="PF00108">
    <property type="entry name" value="Thiolase_N"/>
    <property type="match status" value="1"/>
</dbReference>
<dbReference type="Proteomes" id="UP001589858">
    <property type="component" value="Unassembled WGS sequence"/>
</dbReference>
<evidence type="ECO:0000256" key="4">
    <source>
        <dbReference type="ARBA" id="ARBA00012233"/>
    </source>
</evidence>
<gene>
    <name evidence="14" type="primary">pcaF</name>
    <name evidence="14" type="ORF">ACFFF8_06305</name>
</gene>
<evidence type="ECO:0000256" key="8">
    <source>
        <dbReference type="ARBA" id="ARBA00023315"/>
    </source>
</evidence>
<dbReference type="InterPro" id="IPR020616">
    <property type="entry name" value="Thiolase_N"/>
</dbReference>
<dbReference type="InterPro" id="IPR002155">
    <property type="entry name" value="Thiolase"/>
</dbReference>
<dbReference type="EMBL" id="JBHLTM010000026">
    <property type="protein sequence ID" value="MFC0684200.1"/>
    <property type="molecule type" value="Genomic_DNA"/>
</dbReference>
<dbReference type="NCBIfam" id="TIGR01930">
    <property type="entry name" value="AcCoA-C-Actrans"/>
    <property type="match status" value="1"/>
</dbReference>
<dbReference type="NCBIfam" id="TIGR02430">
    <property type="entry name" value="pcaF"/>
    <property type="match status" value="1"/>
</dbReference>
<proteinExistence type="inferred from homology"/>
<dbReference type="Pfam" id="PF02803">
    <property type="entry name" value="Thiolase_C"/>
    <property type="match status" value="1"/>
</dbReference>
<evidence type="ECO:0000256" key="6">
    <source>
        <dbReference type="ARBA" id="ARBA00022679"/>
    </source>
</evidence>
<evidence type="ECO:0000256" key="7">
    <source>
        <dbReference type="ARBA" id="ARBA00022797"/>
    </source>
</evidence>
<keyword evidence="15" id="KW-1185">Reference proteome</keyword>
<evidence type="ECO:0000256" key="9">
    <source>
        <dbReference type="ARBA" id="ARBA00041222"/>
    </source>
</evidence>
<dbReference type="InterPro" id="IPR020617">
    <property type="entry name" value="Thiolase_C"/>
</dbReference>
<keyword evidence="6 11" id="KW-0808">Transferase</keyword>
<keyword evidence="8 11" id="KW-0012">Acyltransferase</keyword>
<dbReference type="PROSITE" id="PS00098">
    <property type="entry name" value="THIOLASE_1"/>
    <property type="match status" value="1"/>
</dbReference>
<dbReference type="RefSeq" id="WP_267218192.1">
    <property type="nucleotide sequence ID" value="NZ_JAPCWC010000001.1"/>
</dbReference>
<dbReference type="GO" id="GO:0033812">
    <property type="term" value="F:3-oxoadipyl-CoA thiolase activity"/>
    <property type="evidence" value="ECO:0007669"/>
    <property type="project" value="UniProtKB-EC"/>
</dbReference>
<evidence type="ECO:0000259" key="12">
    <source>
        <dbReference type="Pfam" id="PF00108"/>
    </source>
</evidence>
<dbReference type="Gene3D" id="3.40.47.10">
    <property type="match status" value="1"/>
</dbReference>
<comment type="caution">
    <text evidence="14">The sequence shown here is derived from an EMBL/GenBank/DDBJ whole genome shotgun (WGS) entry which is preliminary data.</text>
</comment>
<comment type="pathway">
    <text evidence="2">Aromatic compound metabolism; beta-ketoadipate pathway; acetyl-CoA and succinyl-CoA from 3-oxoadipate: step 2/2.</text>
</comment>
<dbReference type="InterPro" id="IPR020610">
    <property type="entry name" value="Thiolase_AS"/>
</dbReference>
<dbReference type="PANTHER" id="PTHR18919">
    <property type="entry name" value="ACETYL-COA C-ACYLTRANSFERASE"/>
    <property type="match status" value="1"/>
</dbReference>
<comment type="similarity">
    <text evidence="3 11">Belongs to the thiolase-like superfamily. Thiolase family.</text>
</comment>
<comment type="function">
    <text evidence="1">Catalyzes thiolytic cleavage of beta-ketoadipyl-CoA to succinyl-CoA and acetyl-CoA.</text>
</comment>
<dbReference type="PIRSF" id="PIRSF000429">
    <property type="entry name" value="Ac-CoA_Ac_transf"/>
    <property type="match status" value="1"/>
</dbReference>
<feature type="domain" description="Thiolase C-terminal" evidence="13">
    <location>
        <begin position="279"/>
        <end position="402"/>
    </location>
</feature>
<dbReference type="InterPro" id="IPR020613">
    <property type="entry name" value="Thiolase_CS"/>
</dbReference>
<evidence type="ECO:0000256" key="11">
    <source>
        <dbReference type="RuleBase" id="RU003557"/>
    </source>
</evidence>
<keyword evidence="7" id="KW-0058">Aromatic hydrocarbons catabolism</keyword>
<accession>A0ABV6S4N4</accession>
<dbReference type="CDD" id="cd00751">
    <property type="entry name" value="thiolase"/>
    <property type="match status" value="1"/>
</dbReference>
<evidence type="ECO:0000256" key="3">
    <source>
        <dbReference type="ARBA" id="ARBA00010982"/>
    </source>
</evidence>
<evidence type="ECO:0000256" key="2">
    <source>
        <dbReference type="ARBA" id="ARBA00005071"/>
    </source>
</evidence>
<evidence type="ECO:0000313" key="15">
    <source>
        <dbReference type="Proteomes" id="UP001589858"/>
    </source>
</evidence>
<evidence type="ECO:0000259" key="13">
    <source>
        <dbReference type="Pfam" id="PF02803"/>
    </source>
</evidence>
<name>A0ABV6S4N4_9SPHN</name>
<protein>
    <recommendedName>
        <fullName evidence="5">Beta-ketoadipyl-CoA thiolase</fullName>
        <ecNumber evidence="4">2.3.1.174</ecNumber>
    </recommendedName>
    <alternativeName>
        <fullName evidence="9">3-oxoadipyl-CoA thiolase</fullName>
    </alternativeName>
</protein>
<feature type="domain" description="Thiolase N-terminal" evidence="12">
    <location>
        <begin position="6"/>
        <end position="271"/>
    </location>
</feature>
<organism evidence="14 15">
    <name type="scientific">Novosphingobium clariflavum</name>
    <dbReference type="NCBI Taxonomy" id="2029884"/>
    <lineage>
        <taxon>Bacteria</taxon>
        <taxon>Pseudomonadati</taxon>
        <taxon>Pseudomonadota</taxon>
        <taxon>Alphaproteobacteria</taxon>
        <taxon>Sphingomonadales</taxon>
        <taxon>Sphingomonadaceae</taxon>
        <taxon>Novosphingobium</taxon>
    </lineage>
</organism>
<evidence type="ECO:0000256" key="1">
    <source>
        <dbReference type="ARBA" id="ARBA00003720"/>
    </source>
</evidence>
<dbReference type="EC" id="2.3.1.174" evidence="4"/>
<evidence type="ECO:0000256" key="5">
    <source>
        <dbReference type="ARBA" id="ARBA00016181"/>
    </source>
</evidence>
<dbReference type="SUPFAM" id="SSF53901">
    <property type="entry name" value="Thiolase-like"/>
    <property type="match status" value="2"/>
</dbReference>
<dbReference type="PANTHER" id="PTHR18919:SF107">
    <property type="entry name" value="ACETYL-COA ACETYLTRANSFERASE, CYTOSOLIC"/>
    <property type="match status" value="1"/>
</dbReference>
<dbReference type="InterPro" id="IPR020615">
    <property type="entry name" value="Thiolase_acyl_enz_int_AS"/>
</dbReference>
<evidence type="ECO:0000313" key="14">
    <source>
        <dbReference type="EMBL" id="MFC0684200.1"/>
    </source>
</evidence>
<reference evidence="14 15" key="1">
    <citation type="submission" date="2024-09" db="EMBL/GenBank/DDBJ databases">
        <authorList>
            <person name="Sun Q."/>
            <person name="Mori K."/>
        </authorList>
    </citation>
    <scope>NUCLEOTIDE SEQUENCE [LARGE SCALE GENOMIC DNA]</scope>
    <source>
        <strain evidence="14 15">CICC 11035S</strain>
    </source>
</reference>
<dbReference type="InterPro" id="IPR016039">
    <property type="entry name" value="Thiolase-like"/>
</dbReference>
<dbReference type="InterPro" id="IPR012793">
    <property type="entry name" value="PcaF"/>
</dbReference>
<comment type="catalytic activity">
    <reaction evidence="10">
        <text>succinyl-CoA + acetyl-CoA = 3-oxoadipyl-CoA + CoA</text>
        <dbReference type="Rhea" id="RHEA:19481"/>
        <dbReference type="ChEBI" id="CHEBI:57287"/>
        <dbReference type="ChEBI" id="CHEBI:57288"/>
        <dbReference type="ChEBI" id="CHEBI:57292"/>
        <dbReference type="ChEBI" id="CHEBI:57348"/>
        <dbReference type="EC" id="2.3.1.174"/>
    </reaction>
</comment>
<dbReference type="NCBIfam" id="NF006551">
    <property type="entry name" value="PRK09050.1"/>
    <property type="match status" value="1"/>
</dbReference>
<dbReference type="PROSITE" id="PS00099">
    <property type="entry name" value="THIOLASE_3"/>
    <property type="match status" value="1"/>
</dbReference>
<evidence type="ECO:0000256" key="10">
    <source>
        <dbReference type="ARBA" id="ARBA00048527"/>
    </source>
</evidence>
<dbReference type="PROSITE" id="PS00737">
    <property type="entry name" value="THIOLASE_2"/>
    <property type="match status" value="1"/>
</dbReference>